<comment type="caution">
    <text evidence="1">The sequence shown here is derived from an EMBL/GenBank/DDBJ whole genome shotgun (WGS) entry which is preliminary data.</text>
</comment>
<protein>
    <recommendedName>
        <fullName evidence="2">Helicase/UvrB N-terminal domain-containing protein</fullName>
    </recommendedName>
</protein>
<proteinExistence type="predicted"/>
<organism evidence="1">
    <name type="scientific">Tanacetum cinerariifolium</name>
    <name type="common">Dalmatian daisy</name>
    <name type="synonym">Chrysanthemum cinerariifolium</name>
    <dbReference type="NCBI Taxonomy" id="118510"/>
    <lineage>
        <taxon>Eukaryota</taxon>
        <taxon>Viridiplantae</taxon>
        <taxon>Streptophyta</taxon>
        <taxon>Embryophyta</taxon>
        <taxon>Tracheophyta</taxon>
        <taxon>Spermatophyta</taxon>
        <taxon>Magnoliopsida</taxon>
        <taxon>eudicotyledons</taxon>
        <taxon>Gunneridae</taxon>
        <taxon>Pentapetalae</taxon>
        <taxon>asterids</taxon>
        <taxon>campanulids</taxon>
        <taxon>Asterales</taxon>
        <taxon>Asteraceae</taxon>
        <taxon>Asteroideae</taxon>
        <taxon>Anthemideae</taxon>
        <taxon>Anthemidinae</taxon>
        <taxon>Tanacetum</taxon>
    </lineage>
</organism>
<evidence type="ECO:0000313" key="1">
    <source>
        <dbReference type="EMBL" id="GFD53862.1"/>
    </source>
</evidence>
<accession>A0A699X1A8</accession>
<evidence type="ECO:0008006" key="2">
    <source>
        <dbReference type="Google" id="ProtNLM"/>
    </source>
</evidence>
<feature type="non-terminal residue" evidence="1">
    <location>
        <position position="1"/>
    </location>
</feature>
<gene>
    <name evidence="1" type="ORF">Tci_925831</name>
</gene>
<dbReference type="AlphaFoldDB" id="A0A699X1A8"/>
<name>A0A699X1A8_TANCI</name>
<dbReference type="EMBL" id="BKCJ011799440">
    <property type="protein sequence ID" value="GFD53862.1"/>
    <property type="molecule type" value="Genomic_DNA"/>
</dbReference>
<sequence>LFSDLYRDLVAIGSAHLRPLIINGKEDKTSVKDADGKVVYTAPEDGRLKSILASRKVPGEYDFVMGTYSQLNSGAGSSKQAFIKAAAADTVLVLDEAHNT</sequence>
<reference evidence="1" key="1">
    <citation type="journal article" date="2019" name="Sci. Rep.">
        <title>Draft genome of Tanacetum cinerariifolium, the natural source of mosquito coil.</title>
        <authorList>
            <person name="Yamashiro T."/>
            <person name="Shiraishi A."/>
            <person name="Satake H."/>
            <person name="Nakayama K."/>
        </authorList>
    </citation>
    <scope>NUCLEOTIDE SEQUENCE</scope>
</reference>
<feature type="non-terminal residue" evidence="1">
    <location>
        <position position="100"/>
    </location>
</feature>